<evidence type="ECO:0000313" key="3">
    <source>
        <dbReference type="Proteomes" id="UP000184080"/>
    </source>
</evidence>
<dbReference type="OrthoDB" id="2659138at2"/>
<reference evidence="2 3" key="1">
    <citation type="submission" date="2016-11" db="EMBL/GenBank/DDBJ databases">
        <authorList>
            <person name="Jaros S."/>
            <person name="Januszkiewicz K."/>
            <person name="Wedrychowicz H."/>
        </authorList>
    </citation>
    <scope>NUCLEOTIDE SEQUENCE [LARGE SCALE GENOMIC DNA]</scope>
    <source>
        <strain evidence="2 3">DSM 21864</strain>
    </source>
</reference>
<keyword evidence="1" id="KW-0812">Transmembrane</keyword>
<feature type="transmembrane region" description="Helical" evidence="1">
    <location>
        <begin position="518"/>
        <end position="535"/>
    </location>
</feature>
<dbReference type="EMBL" id="FQZO01000007">
    <property type="protein sequence ID" value="SHJ75339.1"/>
    <property type="molecule type" value="Genomic_DNA"/>
</dbReference>
<feature type="transmembrane region" description="Helical" evidence="1">
    <location>
        <begin position="429"/>
        <end position="451"/>
    </location>
</feature>
<keyword evidence="3" id="KW-1185">Reference proteome</keyword>
<name>A0A1M6LVW2_9CLOT</name>
<proteinExistence type="predicted"/>
<protein>
    <recommendedName>
        <fullName evidence="4">ABC-2 type transport system permease protein</fullName>
    </recommendedName>
</protein>
<keyword evidence="1" id="KW-0472">Membrane</keyword>
<feature type="transmembrane region" description="Helical" evidence="1">
    <location>
        <begin position="87"/>
        <end position="116"/>
    </location>
</feature>
<dbReference type="Proteomes" id="UP000184080">
    <property type="component" value="Unassembled WGS sequence"/>
</dbReference>
<feature type="transmembrane region" description="Helical" evidence="1">
    <location>
        <begin position="457"/>
        <end position="475"/>
    </location>
</feature>
<feature type="transmembrane region" description="Helical" evidence="1">
    <location>
        <begin position="496"/>
        <end position="512"/>
    </location>
</feature>
<sequence>MKDFKALKILDKFRGAFEKFGIDYDIMRSILRVKLIMDGRRVPTIISNNTKKKPDSEDRNMFLKSLIMYVIMGLFLIPMVLIGDKYIYMMSIVFAIMMFMVMTSLISDFSSVLLDIRDKNIIASKPVESKTLSVAKAIHVFIYMFFITFAITGPALIASLFRRGPVFFLIFLLEIILIDLFVVVITALIYLLILKFFDGEKLKDIINYVQIVLSIAMAIGYQFLGRLFDVVDLKIVFNPKWWQYLLPPMWFAAPFELIINKNTNTHFIIFSILALAVPIISIILYIKLIPAFERNLQKLNNNASKAEKPNRKLSDFIAKIICRDKQERVFFRFASDMMKNERSFKLKVYPSLGFSLIFPFIFIMNSSRGSSFAEVAAGKSYLNIYFTALMLPTIIMMMRYSEKYKGAWIYRTLPIENSAPIFKGTLKAFIVNLMFPIYLLESIIFIVIFGTRIIPDLIVVFLVVLLFTIICFKSFRQALPFSEAFEAAQQTEGMKMFPLLIVLGIIAGAHYASTLIPFGIYILGVILVILNLVFWRKSFNIPWEKLGI</sequence>
<feature type="transmembrane region" description="Helical" evidence="1">
    <location>
        <begin position="167"/>
        <end position="193"/>
    </location>
</feature>
<keyword evidence="1" id="KW-1133">Transmembrane helix</keyword>
<feature type="transmembrane region" description="Helical" evidence="1">
    <location>
        <begin position="61"/>
        <end position="81"/>
    </location>
</feature>
<evidence type="ECO:0000256" key="1">
    <source>
        <dbReference type="SAM" id="Phobius"/>
    </source>
</evidence>
<dbReference type="STRING" id="1121298.SAMN05444401_3803"/>
<feature type="transmembrane region" description="Helical" evidence="1">
    <location>
        <begin position="205"/>
        <end position="224"/>
    </location>
</feature>
<evidence type="ECO:0000313" key="2">
    <source>
        <dbReference type="EMBL" id="SHJ75339.1"/>
    </source>
</evidence>
<dbReference type="RefSeq" id="WP_073010459.1">
    <property type="nucleotide sequence ID" value="NZ_FQZO01000007.1"/>
</dbReference>
<feature type="transmembrane region" description="Helical" evidence="1">
    <location>
        <begin position="137"/>
        <end position="161"/>
    </location>
</feature>
<organism evidence="2 3">
    <name type="scientific">Clostridium amylolyticum</name>
    <dbReference type="NCBI Taxonomy" id="1121298"/>
    <lineage>
        <taxon>Bacteria</taxon>
        <taxon>Bacillati</taxon>
        <taxon>Bacillota</taxon>
        <taxon>Clostridia</taxon>
        <taxon>Eubacteriales</taxon>
        <taxon>Clostridiaceae</taxon>
        <taxon>Clostridium</taxon>
    </lineage>
</organism>
<evidence type="ECO:0008006" key="4">
    <source>
        <dbReference type="Google" id="ProtNLM"/>
    </source>
</evidence>
<gene>
    <name evidence="2" type="ORF">SAMN05444401_3803</name>
</gene>
<feature type="transmembrane region" description="Helical" evidence="1">
    <location>
        <begin position="384"/>
        <end position="401"/>
    </location>
</feature>
<dbReference type="AlphaFoldDB" id="A0A1M6LVW2"/>
<feature type="transmembrane region" description="Helical" evidence="1">
    <location>
        <begin position="346"/>
        <end position="364"/>
    </location>
</feature>
<feature type="transmembrane region" description="Helical" evidence="1">
    <location>
        <begin position="267"/>
        <end position="288"/>
    </location>
</feature>
<accession>A0A1M6LVW2</accession>